<dbReference type="EMBL" id="JBFNXR010000021">
    <property type="protein sequence ID" value="MEW9854555.1"/>
    <property type="molecule type" value="Genomic_DNA"/>
</dbReference>
<evidence type="ECO:0000313" key="2">
    <source>
        <dbReference type="Proteomes" id="UP001556118"/>
    </source>
</evidence>
<dbReference type="RefSeq" id="WP_367770630.1">
    <property type="nucleotide sequence ID" value="NZ_JBFNXR010000021.1"/>
</dbReference>
<proteinExistence type="predicted"/>
<keyword evidence="2" id="KW-1185">Reference proteome</keyword>
<protein>
    <submittedName>
        <fullName evidence="1">Uncharacterized protein</fullName>
    </submittedName>
</protein>
<name>A0ABV3RAJ4_9SPHN</name>
<dbReference type="SUPFAM" id="SSF69118">
    <property type="entry name" value="AhpD-like"/>
    <property type="match status" value="1"/>
</dbReference>
<comment type="caution">
    <text evidence="1">The sequence shown here is derived from an EMBL/GenBank/DDBJ whole genome shotgun (WGS) entry which is preliminary data.</text>
</comment>
<organism evidence="1 2">
    <name type="scientific">Novosphingobium rhizovicinum</name>
    <dbReference type="NCBI Taxonomy" id="3228928"/>
    <lineage>
        <taxon>Bacteria</taxon>
        <taxon>Pseudomonadati</taxon>
        <taxon>Pseudomonadota</taxon>
        <taxon>Alphaproteobacteria</taxon>
        <taxon>Sphingomonadales</taxon>
        <taxon>Sphingomonadaceae</taxon>
        <taxon>Novosphingobium</taxon>
    </lineage>
</organism>
<gene>
    <name evidence="1" type="ORF">ABUH87_05100</name>
</gene>
<dbReference type="InterPro" id="IPR029032">
    <property type="entry name" value="AhpD-like"/>
</dbReference>
<reference evidence="1 2" key="1">
    <citation type="submission" date="2024-06" db="EMBL/GenBank/DDBJ databases">
        <title>Novosphingobium rhizovicinus M1R2S20.</title>
        <authorList>
            <person name="Sun J.-Q."/>
        </authorList>
    </citation>
    <scope>NUCLEOTIDE SEQUENCE [LARGE SCALE GENOMIC DNA]</scope>
    <source>
        <strain evidence="1 2">M1R2S20</strain>
    </source>
</reference>
<dbReference type="Proteomes" id="UP001556118">
    <property type="component" value="Unassembled WGS sequence"/>
</dbReference>
<sequence>MAFIDFRDDAPPACPAFALAPSQSVALAAQTLTELERRVIDLARGDGLSSLRAQRKRSWLVRLILGPQPPSPVLANERLEALRRLAVQAWHHGYQLPASALKEAQEAGYTDTQIGAAVDLIVRLRQPTRRSAA</sequence>
<accession>A0ABV3RAJ4</accession>
<evidence type="ECO:0000313" key="1">
    <source>
        <dbReference type="EMBL" id="MEW9854555.1"/>
    </source>
</evidence>